<dbReference type="OrthoDB" id="5404895at2759"/>
<dbReference type="PANTHER" id="PTHR11365:SF23">
    <property type="entry name" value="HYPOTHETICAL 5-OXOPROLINASE (EUROFUNG)-RELATED"/>
    <property type="match status" value="1"/>
</dbReference>
<dbReference type="GO" id="GO:0006749">
    <property type="term" value="P:glutathione metabolic process"/>
    <property type="evidence" value="ECO:0007669"/>
    <property type="project" value="TreeGrafter"/>
</dbReference>
<dbReference type="InterPro" id="IPR049517">
    <property type="entry name" value="ACX-like_C"/>
</dbReference>
<evidence type="ECO:0000259" key="4">
    <source>
        <dbReference type="Pfam" id="PF05378"/>
    </source>
</evidence>
<proteinExistence type="inferred from homology"/>
<evidence type="ECO:0000313" key="6">
    <source>
        <dbReference type="EMBL" id="CAF9910060.1"/>
    </source>
</evidence>
<dbReference type="EMBL" id="CAJPDR010000039">
    <property type="protein sequence ID" value="CAF9910060.1"/>
    <property type="molecule type" value="Genomic_DNA"/>
</dbReference>
<dbReference type="Pfam" id="PF19278">
    <property type="entry name" value="Hydant_A_C"/>
    <property type="match status" value="1"/>
</dbReference>
<dbReference type="GO" id="GO:0005829">
    <property type="term" value="C:cytosol"/>
    <property type="evidence" value="ECO:0007669"/>
    <property type="project" value="TreeGrafter"/>
</dbReference>
<dbReference type="Proteomes" id="UP000664203">
    <property type="component" value="Unassembled WGS sequence"/>
</dbReference>
<dbReference type="InterPro" id="IPR045079">
    <property type="entry name" value="Oxoprolinase-like"/>
</dbReference>
<keyword evidence="7" id="KW-1185">Reference proteome</keyword>
<evidence type="ECO:0008006" key="8">
    <source>
        <dbReference type="Google" id="ProtNLM"/>
    </source>
</evidence>
<sequence length="1360" mass="148697">MSLPSYRLGVDVGGTFTDLLLLREDTGESWRAKVLSTPEDQSVAVIQGKDQILSKIPNGADVVLHVVNHGTTVATNVILEQKGAKVALVVTEGYKDILQTRRSQVPGNLASWIIWPKPEPLAPLELTVEAPGRLATDGTEVRSFDEAIFEERFRPIVKEKPDAVTISLINSFANAAHEQAAERVVTKLLPDTSVSISSEVLPELMEYERTITTVVNSYVEPSVRNYLSNLLLSLEGKAKHLRILRSDGGLSSVSLASRFPVTWVLSGPAGGVSGVVSVVADQTRFKNLITLDMGGTSTDVALVENGVPRIRRETKVADLVVKAPSVDVRTVGAGGGSIARVPEVTRALRVGPESAGAMPGPACYGKGGSTATVTDANAVLGYLPKSLLGGAFDLDIDAAKKAVQQVADDLGVGLYQAAEGILKVSNETMYGALRLVSVEQGYDPRDFSLVAFGGAGPLHANSLGMLLGAFPVIIPPSPGVLCAFGDAMTLLRHEVGQTFIRVLQQTDKQDILGAFDGLLEQAKTVMRDEQGVPEEKQVPSPSFLPSSKIVLLLFDQTAPITDLRYSGQAINIPVDVELESLQTNGLPYLQELFEAEHEKLFTYRLSSDVELVNLRVIAEELKTDLPVKKLDHATSVNPPDSSVSSKTNLVFEGKEFPDSPVWDRLSLKNGHTVLGACIISEMDSNTLVLPGFRAEVDPVGNILIHQVTDKQGQENLGIKELDTVTVDIFENALRNARNEMDTLMTRTTMSPAIREQQDEFNVIAEPTGKMIAGQFGSFIGGFLDVWKDDIEPGDIFLTNDPYSVSGAVSHHNDWLILMPIHLNKRLIAWTANFGHMTDVGGSVPGSLPCAASSIFGEGIQIPITKVASKGVWNEDLMEVIYRNVRLPDWNRGDVRALVAACTIAGNRMIELYTRFGDTVYFAAIDELLSRNRRAVSSIINTSIADEPAYFEDWIDDDGQGIGPWKLACTMSKKDGRLKFDFSGTDPQSPSSINFYLNINMFKMFVGVYLLVVYDSSVVANDGFHDLIDVHIPEGSLLKPIRPAAVSCRTHFLARIMDVLSALLGQKSPDFMTAAGFSDSPHLMYSGYKQSGEWFQLYWIGFGGIPGRPIGDGPDGHCLWPAMKAIPNEFLELYYPLRIEVFNTVADSGGPGLYRGGNAQRIFWRFLEEGMISIHDDRWLSKPWGVLGGEPGARSTKVLVKYSKDADNPPREALGSKQDRIKVSAEDVLEWITWGGGGWGDPLKRDPEAVALEVRRRLVTAEGARRYGVMLHEDCSVDVQGTANLREEMRTVSSREKLNDGVFNRGGSWEELRANCLKETGLPAPTPPWEVSLRGPMSQLPWFKEWKEKHDREAARKRPPS</sequence>
<reference evidence="6" key="1">
    <citation type="submission" date="2021-03" db="EMBL/GenBank/DDBJ databases">
        <authorList>
            <person name="Tagirdzhanova G."/>
        </authorList>
    </citation>
    <scope>NUCLEOTIDE SEQUENCE</scope>
</reference>
<evidence type="ECO:0000313" key="7">
    <source>
        <dbReference type="Proteomes" id="UP000664203"/>
    </source>
</evidence>
<dbReference type="InterPro" id="IPR002821">
    <property type="entry name" value="Hydantoinase_A"/>
</dbReference>
<comment type="caution">
    <text evidence="6">The sequence shown here is derived from an EMBL/GenBank/DDBJ whole genome shotgun (WGS) entry which is preliminary data.</text>
</comment>
<name>A0A8H3I7A3_9LECA</name>
<feature type="domain" description="Acetophenone carboxylase-like C-terminal" evidence="5">
    <location>
        <begin position="558"/>
        <end position="697"/>
    </location>
</feature>
<accession>A0A8H3I7A3</accession>
<feature type="domain" description="Hydantoinase/oxoprolinase N-terminal" evidence="4">
    <location>
        <begin position="7"/>
        <end position="187"/>
    </location>
</feature>
<evidence type="ECO:0000259" key="3">
    <source>
        <dbReference type="Pfam" id="PF02538"/>
    </source>
</evidence>
<dbReference type="InterPro" id="IPR008040">
    <property type="entry name" value="Hydant_A_N"/>
</dbReference>
<dbReference type="Pfam" id="PF02538">
    <property type="entry name" value="Hydantoinase_B"/>
    <property type="match status" value="1"/>
</dbReference>
<dbReference type="InterPro" id="IPR003692">
    <property type="entry name" value="Hydantoinase_B"/>
</dbReference>
<feature type="domain" description="Hydantoinase B/oxoprolinase" evidence="3">
    <location>
        <begin position="722"/>
        <end position="1241"/>
    </location>
</feature>
<dbReference type="Pfam" id="PF01968">
    <property type="entry name" value="Hydantoinase_A"/>
    <property type="match status" value="1"/>
</dbReference>
<dbReference type="PANTHER" id="PTHR11365">
    <property type="entry name" value="5-OXOPROLINASE RELATED"/>
    <property type="match status" value="1"/>
</dbReference>
<organism evidence="6 7">
    <name type="scientific">Alectoria fallacina</name>
    <dbReference type="NCBI Taxonomy" id="1903189"/>
    <lineage>
        <taxon>Eukaryota</taxon>
        <taxon>Fungi</taxon>
        <taxon>Dikarya</taxon>
        <taxon>Ascomycota</taxon>
        <taxon>Pezizomycotina</taxon>
        <taxon>Lecanoromycetes</taxon>
        <taxon>OSLEUM clade</taxon>
        <taxon>Lecanoromycetidae</taxon>
        <taxon>Lecanorales</taxon>
        <taxon>Lecanorineae</taxon>
        <taxon>Parmeliaceae</taxon>
        <taxon>Alectoria</taxon>
    </lineage>
</organism>
<dbReference type="Pfam" id="PF05378">
    <property type="entry name" value="Hydant_A_N"/>
    <property type="match status" value="1"/>
</dbReference>
<evidence type="ECO:0000259" key="5">
    <source>
        <dbReference type="Pfam" id="PF19278"/>
    </source>
</evidence>
<comment type="similarity">
    <text evidence="1">Belongs to the oxoprolinase family.</text>
</comment>
<protein>
    <recommendedName>
        <fullName evidence="8">5-oxoprolinase</fullName>
    </recommendedName>
</protein>
<feature type="domain" description="Hydantoinase A/oxoprolinase" evidence="2">
    <location>
        <begin position="209"/>
        <end position="494"/>
    </location>
</feature>
<evidence type="ECO:0000256" key="1">
    <source>
        <dbReference type="ARBA" id="ARBA00010403"/>
    </source>
</evidence>
<dbReference type="GO" id="GO:0017168">
    <property type="term" value="F:5-oxoprolinase (ATP-hydrolyzing) activity"/>
    <property type="evidence" value="ECO:0007669"/>
    <property type="project" value="TreeGrafter"/>
</dbReference>
<gene>
    <name evidence="6" type="ORF">ALECFALPRED_006144</name>
</gene>
<evidence type="ECO:0000259" key="2">
    <source>
        <dbReference type="Pfam" id="PF01968"/>
    </source>
</evidence>